<keyword evidence="3" id="KW-0238">DNA-binding</keyword>
<comment type="caution">
    <text evidence="8">The sequence shown here is derived from an EMBL/GenBank/DDBJ whole genome shotgun (WGS) entry which is preliminary data.</text>
</comment>
<name>A0A834SSK5_9FABA</name>
<comment type="subcellular location">
    <subcellularLocation>
        <location evidence="1">Nucleus</location>
    </subcellularLocation>
</comment>
<dbReference type="GO" id="GO:0005634">
    <property type="term" value="C:nucleus"/>
    <property type="evidence" value="ECO:0007669"/>
    <property type="project" value="UniProtKB-SubCell"/>
</dbReference>
<proteinExistence type="predicted"/>
<dbReference type="EMBL" id="JAAIUW010000011">
    <property type="protein sequence ID" value="KAF7809575.1"/>
    <property type="molecule type" value="Genomic_DNA"/>
</dbReference>
<feature type="compositionally biased region" description="Basic and acidic residues" evidence="6">
    <location>
        <begin position="126"/>
        <end position="140"/>
    </location>
</feature>
<keyword evidence="9" id="KW-1185">Reference proteome</keyword>
<keyword evidence="2" id="KW-0805">Transcription regulation</keyword>
<evidence type="ECO:0000313" key="9">
    <source>
        <dbReference type="Proteomes" id="UP000634136"/>
    </source>
</evidence>
<dbReference type="PANTHER" id="PTHR16223:SF383">
    <property type="entry name" value="TRANSCRIPTION FACTOR BHLH111"/>
    <property type="match status" value="1"/>
</dbReference>
<sequence length="262" mass="29370">MKVKQERHQHLLHDASDQFGIGRDSCSNNFGYHQNGSSVMGDKINGKFYYGMPSAGLSSCTRNLTDVISFAGRLGRPVIGIHALKPTFKSSRVSLYMKLSLYISLFLRTNSNGRGQGSCTEVKKKRTEESSEVMLKKPKQDQTSTASSTKVQAPKVKLSDRITTLQQIVSPFGKTDTASVLFEAIGCIKFLQEQIQLLSNSYMKTNSHKDGWGSLDRKEKDVKVDLRSRGLCLVPISFTPQLYTDNTAPDYWTPPYRGCFYR</sequence>
<keyword evidence="5" id="KW-0539">Nucleus</keyword>
<feature type="region of interest" description="Disordered" evidence="6">
    <location>
        <begin position="114"/>
        <end position="150"/>
    </location>
</feature>
<dbReference type="GO" id="GO:0000978">
    <property type="term" value="F:RNA polymerase II cis-regulatory region sequence-specific DNA binding"/>
    <property type="evidence" value="ECO:0007669"/>
    <property type="project" value="TreeGrafter"/>
</dbReference>
<accession>A0A834SSK5</accession>
<evidence type="ECO:0000256" key="6">
    <source>
        <dbReference type="SAM" id="MobiDB-lite"/>
    </source>
</evidence>
<reference evidence="8" key="1">
    <citation type="submission" date="2020-09" db="EMBL/GenBank/DDBJ databases">
        <title>Genome-Enabled Discovery of Anthraquinone Biosynthesis in Senna tora.</title>
        <authorList>
            <person name="Kang S.-H."/>
            <person name="Pandey R.P."/>
            <person name="Lee C.-M."/>
            <person name="Sim J.-S."/>
            <person name="Jeong J.-T."/>
            <person name="Choi B.-S."/>
            <person name="Jung M."/>
            <person name="Ginzburg D."/>
            <person name="Zhao K."/>
            <person name="Won S.Y."/>
            <person name="Oh T.-J."/>
            <person name="Yu Y."/>
            <person name="Kim N.-H."/>
            <person name="Lee O.R."/>
            <person name="Lee T.-H."/>
            <person name="Bashyal P."/>
            <person name="Kim T.-S."/>
            <person name="Lee W.-H."/>
            <person name="Kawkins C."/>
            <person name="Kim C.-K."/>
            <person name="Kim J.S."/>
            <person name="Ahn B.O."/>
            <person name="Rhee S.Y."/>
            <person name="Sohng J.K."/>
        </authorList>
    </citation>
    <scope>NUCLEOTIDE SEQUENCE</scope>
    <source>
        <tissue evidence="8">Leaf</tissue>
    </source>
</reference>
<dbReference type="PANTHER" id="PTHR16223">
    <property type="entry name" value="TRANSCRIPTION FACTOR BHLH83-RELATED"/>
    <property type="match status" value="1"/>
</dbReference>
<evidence type="ECO:0000256" key="2">
    <source>
        <dbReference type="ARBA" id="ARBA00023015"/>
    </source>
</evidence>
<protein>
    <submittedName>
        <fullName evidence="8">Transcription factor bHLH111</fullName>
    </submittedName>
</protein>
<gene>
    <name evidence="8" type="ORF">G2W53_036318</name>
</gene>
<dbReference type="CDD" id="cd11393">
    <property type="entry name" value="bHLH_AtbHLH_like"/>
    <property type="match status" value="1"/>
</dbReference>
<dbReference type="AlphaFoldDB" id="A0A834SSK5"/>
<dbReference type="GO" id="GO:0000981">
    <property type="term" value="F:DNA-binding transcription factor activity, RNA polymerase II-specific"/>
    <property type="evidence" value="ECO:0007669"/>
    <property type="project" value="TreeGrafter"/>
</dbReference>
<evidence type="ECO:0000256" key="1">
    <source>
        <dbReference type="ARBA" id="ARBA00004123"/>
    </source>
</evidence>
<organism evidence="8 9">
    <name type="scientific">Senna tora</name>
    <dbReference type="NCBI Taxonomy" id="362788"/>
    <lineage>
        <taxon>Eukaryota</taxon>
        <taxon>Viridiplantae</taxon>
        <taxon>Streptophyta</taxon>
        <taxon>Embryophyta</taxon>
        <taxon>Tracheophyta</taxon>
        <taxon>Spermatophyta</taxon>
        <taxon>Magnoliopsida</taxon>
        <taxon>eudicotyledons</taxon>
        <taxon>Gunneridae</taxon>
        <taxon>Pentapetalae</taxon>
        <taxon>rosids</taxon>
        <taxon>fabids</taxon>
        <taxon>Fabales</taxon>
        <taxon>Fabaceae</taxon>
        <taxon>Caesalpinioideae</taxon>
        <taxon>Cassia clade</taxon>
        <taxon>Senna</taxon>
    </lineage>
</organism>
<dbReference type="Proteomes" id="UP000634136">
    <property type="component" value="Unassembled WGS sequence"/>
</dbReference>
<dbReference type="InterPro" id="IPR011598">
    <property type="entry name" value="bHLH_dom"/>
</dbReference>
<dbReference type="OrthoDB" id="663846at2759"/>
<evidence type="ECO:0000256" key="5">
    <source>
        <dbReference type="ARBA" id="ARBA00023242"/>
    </source>
</evidence>
<feature type="domain" description="BHLH" evidence="7">
    <location>
        <begin position="142"/>
        <end position="191"/>
    </location>
</feature>
<dbReference type="PROSITE" id="PS50888">
    <property type="entry name" value="BHLH"/>
    <property type="match status" value="1"/>
</dbReference>
<evidence type="ECO:0000256" key="3">
    <source>
        <dbReference type="ARBA" id="ARBA00023125"/>
    </source>
</evidence>
<evidence type="ECO:0000313" key="8">
    <source>
        <dbReference type="EMBL" id="KAF7809575.1"/>
    </source>
</evidence>
<dbReference type="GO" id="GO:0046983">
    <property type="term" value="F:protein dimerization activity"/>
    <property type="evidence" value="ECO:0007669"/>
    <property type="project" value="InterPro"/>
</dbReference>
<feature type="compositionally biased region" description="Polar residues" evidence="6">
    <location>
        <begin position="141"/>
        <end position="150"/>
    </location>
</feature>
<dbReference type="InterPro" id="IPR045843">
    <property type="entry name" value="IND-like"/>
</dbReference>
<dbReference type="SUPFAM" id="SSF47459">
    <property type="entry name" value="HLH, helix-loop-helix DNA-binding domain"/>
    <property type="match status" value="1"/>
</dbReference>
<evidence type="ECO:0000256" key="4">
    <source>
        <dbReference type="ARBA" id="ARBA00023163"/>
    </source>
</evidence>
<dbReference type="InterPro" id="IPR036638">
    <property type="entry name" value="HLH_DNA-bd_sf"/>
</dbReference>
<dbReference type="InterPro" id="IPR045239">
    <property type="entry name" value="bHLH95_bHLH"/>
</dbReference>
<evidence type="ECO:0000259" key="7">
    <source>
        <dbReference type="PROSITE" id="PS50888"/>
    </source>
</evidence>
<keyword evidence="4" id="KW-0804">Transcription</keyword>